<accession>A0ACC6KXX3</accession>
<keyword evidence="2" id="KW-1185">Reference proteome</keyword>
<reference evidence="1" key="1">
    <citation type="submission" date="2023-07" db="EMBL/GenBank/DDBJ databases">
        <title>Sorghum-associated microbial communities from plants grown in Nebraska, USA.</title>
        <authorList>
            <person name="Schachtman D."/>
        </authorList>
    </citation>
    <scope>NUCLEOTIDE SEQUENCE</scope>
    <source>
        <strain evidence="1">2697</strain>
    </source>
</reference>
<dbReference type="EMBL" id="JAVDTF010000002">
    <property type="protein sequence ID" value="MDR6784114.1"/>
    <property type="molecule type" value="Genomic_DNA"/>
</dbReference>
<sequence>MRYFLILICSIGLGKTFAQVSRRDFPDVLKLAYQVQQAKKIETNVFSDMGAWHAYTLPANPQDNGTFIGPMVMDLEGYWLANSVARLSVKANGKQIDLEKAQRSNHYYPGLLEQELKVAGLQIGLKLLFVSNREAMVETRITNLSKAKKELEIGWTGSLLKTEVAWQRDGNTLSADLGKGHRFQLRYPKQEPLFFRLEKNRYQATRGKLLLQAGKSYSSSRIERYDLEGRQLAGSIKQRSFDAELKTNTERWNGYLNAYFNAPGANIKDQVQRRVAVKSILTLMTNWRSKAKDLLHDGVFPSLNYQGFYGFWSWDSWKQAVGISYFNPELAISNILSMFDYQDEHGMVADCVYTDKKENNWRDTKPPLAAWAVWLVHTRAADPDFLKNIYPKLVRYHQWWYKNRDHDQNGLCEYGATDGTRIAAAWESGMDNAVRFDKALLLKNNDTAWSLNQESVDLNAYLYAEKEYLAKIAAAIGRATEATAWRAQQGELKKQINAVFYHTEKGFYYDRLVDKSWITAEGPEGWIPLWAGLADQQQAAAVKDIMLKKEKFNTYLPLPTLTADHPRFDPMKGYWRGPVWLDQVYFGLNGLQQYAYQKEAAELLRQTLNHAEGLALQGPIHENYHPLSGNGLNAMNFSWSAAHLLMLLKEQAL</sequence>
<evidence type="ECO:0000313" key="1">
    <source>
        <dbReference type="EMBL" id="MDR6784114.1"/>
    </source>
</evidence>
<comment type="caution">
    <text evidence="1">The sequence shown here is derived from an EMBL/GenBank/DDBJ whole genome shotgun (WGS) entry which is preliminary data.</text>
</comment>
<evidence type="ECO:0000313" key="2">
    <source>
        <dbReference type="Proteomes" id="UP001246858"/>
    </source>
</evidence>
<keyword evidence="1" id="KW-0413">Isomerase</keyword>
<name>A0ACC6KXX3_9SPHI</name>
<organism evidence="1 2">
    <name type="scientific">Pedobacter africanus</name>
    <dbReference type="NCBI Taxonomy" id="151894"/>
    <lineage>
        <taxon>Bacteria</taxon>
        <taxon>Pseudomonadati</taxon>
        <taxon>Bacteroidota</taxon>
        <taxon>Sphingobacteriia</taxon>
        <taxon>Sphingobacteriales</taxon>
        <taxon>Sphingobacteriaceae</taxon>
        <taxon>Pedobacter</taxon>
    </lineage>
</organism>
<gene>
    <name evidence="1" type="ORF">J2X78_002679</name>
</gene>
<proteinExistence type="predicted"/>
<dbReference type="Proteomes" id="UP001246858">
    <property type="component" value="Unassembled WGS sequence"/>
</dbReference>
<protein>
    <submittedName>
        <fullName evidence="1">Isomerase</fullName>
    </submittedName>
</protein>